<sequence>MAIACCSIVLAAPAARADSVAYQKVIDLSAASAALRVEHHHDWSSPTRAARLQMVTTDQNPFLATNTYSSLRVLDSKSGAELFRRPVPALTYLWIDPASKYIVGLSKLQIHNPYHVVVFNKSGARLFETSLLGMNWPETFESTTNWVAWYKEATPKIELLEGHKTVVLSVEDRAGMMRSFEFPVTRSDETLSAPPLNP</sequence>
<keyword evidence="1" id="KW-0732">Signal</keyword>
<gene>
    <name evidence="2" type="ORF">F1735_14195</name>
</gene>
<accession>A0ABX0N008</accession>
<proteinExistence type="predicted"/>
<evidence type="ECO:0000256" key="1">
    <source>
        <dbReference type="SAM" id="SignalP"/>
    </source>
</evidence>
<reference evidence="2 3" key="1">
    <citation type="submission" date="2019-10" db="EMBL/GenBank/DDBJ databases">
        <title>Taxonomy of Antarctic Massilia spp.: description of Massilia rubra sp. nov., Massilia aquatica sp. nov., Massilia mucilaginosa sp. nov., Massilia frigida sp. nov. isolated from streams, lakes and regoliths.</title>
        <authorList>
            <person name="Holochova P."/>
            <person name="Sedlacek I."/>
            <person name="Kralova S."/>
            <person name="Maslanova I."/>
            <person name="Busse H.-J."/>
            <person name="Stankova E."/>
            <person name="Vrbovska V."/>
            <person name="Kovarovic V."/>
            <person name="Bartak M."/>
            <person name="Svec P."/>
            <person name="Pantucek R."/>
        </authorList>
    </citation>
    <scope>NUCLEOTIDE SEQUENCE [LARGE SCALE GENOMIC DNA]</scope>
    <source>
        <strain evidence="2 3">CCM 8694</strain>
    </source>
</reference>
<organism evidence="2 3">
    <name type="scientific">Massilia genomosp. 1</name>
    <dbReference type="NCBI Taxonomy" id="2609280"/>
    <lineage>
        <taxon>Bacteria</taxon>
        <taxon>Pseudomonadati</taxon>
        <taxon>Pseudomonadota</taxon>
        <taxon>Betaproteobacteria</taxon>
        <taxon>Burkholderiales</taxon>
        <taxon>Oxalobacteraceae</taxon>
        <taxon>Telluria group</taxon>
        <taxon>Massilia</taxon>
    </lineage>
</organism>
<feature type="chain" id="PRO_5045263790" evidence="1">
    <location>
        <begin position="18"/>
        <end position="198"/>
    </location>
</feature>
<evidence type="ECO:0000313" key="2">
    <source>
        <dbReference type="EMBL" id="NHZ63444.1"/>
    </source>
</evidence>
<dbReference type="Proteomes" id="UP000610594">
    <property type="component" value="Unassembled WGS sequence"/>
</dbReference>
<keyword evidence="3" id="KW-1185">Reference proteome</keyword>
<protein>
    <submittedName>
        <fullName evidence="2">Uncharacterized protein</fullName>
    </submittedName>
</protein>
<feature type="signal peptide" evidence="1">
    <location>
        <begin position="1"/>
        <end position="17"/>
    </location>
</feature>
<evidence type="ECO:0000313" key="3">
    <source>
        <dbReference type="Proteomes" id="UP000610594"/>
    </source>
</evidence>
<name>A0ABX0N008_9BURK</name>
<dbReference type="EMBL" id="WHJF01000032">
    <property type="protein sequence ID" value="NHZ63444.1"/>
    <property type="molecule type" value="Genomic_DNA"/>
</dbReference>
<comment type="caution">
    <text evidence="2">The sequence shown here is derived from an EMBL/GenBank/DDBJ whole genome shotgun (WGS) entry which is preliminary data.</text>
</comment>